<dbReference type="EMBL" id="JAOTPV010000006">
    <property type="protein sequence ID" value="KAJ4480997.1"/>
    <property type="molecule type" value="Genomic_DNA"/>
</dbReference>
<keyword evidence="3" id="KW-1185">Reference proteome</keyword>
<comment type="caution">
    <text evidence="2">The sequence shown here is derived from an EMBL/GenBank/DDBJ whole genome shotgun (WGS) entry which is preliminary data.</text>
</comment>
<feature type="compositionally biased region" description="Basic and acidic residues" evidence="1">
    <location>
        <begin position="916"/>
        <end position="936"/>
    </location>
</feature>
<protein>
    <submittedName>
        <fullName evidence="2">Uncharacterized protein</fullName>
    </submittedName>
</protein>
<evidence type="ECO:0000313" key="2">
    <source>
        <dbReference type="EMBL" id="KAJ4480997.1"/>
    </source>
</evidence>
<name>A0A9W9AFT0_9AGAR</name>
<dbReference type="InterPro" id="IPR011990">
    <property type="entry name" value="TPR-like_helical_dom_sf"/>
</dbReference>
<organism evidence="2 3">
    <name type="scientific">Lentinula aciculospora</name>
    <dbReference type="NCBI Taxonomy" id="153920"/>
    <lineage>
        <taxon>Eukaryota</taxon>
        <taxon>Fungi</taxon>
        <taxon>Dikarya</taxon>
        <taxon>Basidiomycota</taxon>
        <taxon>Agaricomycotina</taxon>
        <taxon>Agaricomycetes</taxon>
        <taxon>Agaricomycetidae</taxon>
        <taxon>Agaricales</taxon>
        <taxon>Marasmiineae</taxon>
        <taxon>Omphalotaceae</taxon>
        <taxon>Lentinula</taxon>
    </lineage>
</organism>
<accession>A0A9W9AFT0</accession>
<dbReference type="PANTHER" id="PTHR47938:SF35">
    <property type="entry name" value="PENTATRICOPEPTIDE REPEAT-CONTAINING PROTEIN 4, MITOCHONDRIAL-RELATED"/>
    <property type="match status" value="1"/>
</dbReference>
<feature type="region of interest" description="Disordered" evidence="1">
    <location>
        <begin position="916"/>
        <end position="943"/>
    </location>
</feature>
<dbReference type="OrthoDB" id="5588846at2759"/>
<proteinExistence type="predicted"/>
<dbReference type="GO" id="GO:0003729">
    <property type="term" value="F:mRNA binding"/>
    <property type="evidence" value="ECO:0007669"/>
    <property type="project" value="TreeGrafter"/>
</dbReference>
<evidence type="ECO:0000313" key="3">
    <source>
        <dbReference type="Proteomes" id="UP001150266"/>
    </source>
</evidence>
<evidence type="ECO:0000256" key="1">
    <source>
        <dbReference type="SAM" id="MobiDB-lite"/>
    </source>
</evidence>
<sequence>MLPPALLDYTISRISSPYNATSRLGFCRHLASAALALKTPQHVVLPDPTSTRARNRNGIQVRTPKPLTKPKSNANAVAVELARRVRELEKVTDEKDIELDPPVFSEEDLLTFYEDILAHPDGAQEDESTTVSILKTNPESQYHQDLTVLEAADSRLGVASAVRQSSRLTALRQGESTTLSEFTNTTAVPVYYRVVNHLGRIVQDLERVETGLKPNIPDKLTLPIPLLSKEEWNALIRAGIHIRDTQLAEKSIEIMKRCNLTVPEEHLNAVLQLHVDFGDIVGFESCLERLVEGLPTSYQRHLHIKTHILSTPQHLIPASALSVLHAYELKSTPAPMKTYTSIIHRLLSVNSFTPSSSSLPEKYTSPAVAHAQAWDLFSHMRYVAHPVPDAVLYTQMIRACASSLVRGSSDPERALDLFTEMTVDHNMAPIQGTWGAVILACARFNGSSTRRKKYVNEAFRLAREMLDSHRDAYGRPAYVPDKKTFCALLEGAKRIGELGRVRWILAEMVRNRSRNAGQGSANVEVDEEVMMHVFHAYAAYRPPFRRSLARVVNEVETRPDASFVGSSEGSESSAGSADPDIISNQVLNTGGEPAPDTDKNANASIASSLPHAFSAFSHVPPQTSSEVIAEVDILFDRILHETGASRLSDKDNDSFSSEDILNGKFSTVKLTPHLLNSYLSTYYNHSSLEASRALFWRVFGDETPTQCVHREAGLGIQRDARTYVEALERCAISKKAERALALKFAEELFDDWREIEILGVCNGKPISPRIIERVHVAWIRMLTLTDNIDRALSHLRTFVSRYPSSAIRPGKNPKANSTSTMIKPTMRSTRTSLVGARPLVRLTSPVDVPETGQIPPLMMWSDLEVLHHRVVAGGVAVGRSTYTREGREKREKDLAYIKWVCKSYEWALRVRRDEAMRARPEDDSRMGTGPEVHKDVDELEEEC</sequence>
<feature type="compositionally biased region" description="Low complexity" evidence="1">
    <location>
        <begin position="565"/>
        <end position="577"/>
    </location>
</feature>
<dbReference type="PANTHER" id="PTHR47938">
    <property type="entry name" value="RESPIRATORY COMPLEX I CHAPERONE (CIA84), PUTATIVE (AFU_ORTHOLOGUE AFUA_2G06020)-RELATED"/>
    <property type="match status" value="1"/>
</dbReference>
<reference evidence="2" key="1">
    <citation type="submission" date="2022-08" db="EMBL/GenBank/DDBJ databases">
        <title>A Global Phylogenomic Analysis of the Shiitake Genus Lentinula.</title>
        <authorList>
            <consortium name="DOE Joint Genome Institute"/>
            <person name="Sierra-Patev S."/>
            <person name="Min B."/>
            <person name="Naranjo-Ortiz M."/>
            <person name="Looney B."/>
            <person name="Konkel Z."/>
            <person name="Slot J.C."/>
            <person name="Sakamoto Y."/>
            <person name="Steenwyk J.L."/>
            <person name="Rokas A."/>
            <person name="Carro J."/>
            <person name="Camarero S."/>
            <person name="Ferreira P."/>
            <person name="Molpeceres G."/>
            <person name="Ruiz-Duenas F.J."/>
            <person name="Serrano A."/>
            <person name="Henrissat B."/>
            <person name="Drula E."/>
            <person name="Hughes K.W."/>
            <person name="Mata J.L."/>
            <person name="Ishikawa N.K."/>
            <person name="Vargas-Isla R."/>
            <person name="Ushijima S."/>
            <person name="Smith C.A."/>
            <person name="Ahrendt S."/>
            <person name="Andreopoulos W."/>
            <person name="He G."/>
            <person name="Labutti K."/>
            <person name="Lipzen A."/>
            <person name="Ng V."/>
            <person name="Riley R."/>
            <person name="Sandor L."/>
            <person name="Barry K."/>
            <person name="Martinez A.T."/>
            <person name="Xiao Y."/>
            <person name="Gibbons J.G."/>
            <person name="Terashima K."/>
            <person name="Grigoriev I.V."/>
            <person name="Hibbett D.S."/>
        </authorList>
    </citation>
    <scope>NUCLEOTIDE SEQUENCE</scope>
    <source>
        <strain evidence="2">JLM2183</strain>
    </source>
</reference>
<feature type="region of interest" description="Disordered" evidence="1">
    <location>
        <begin position="559"/>
        <end position="601"/>
    </location>
</feature>
<dbReference type="Gene3D" id="1.25.40.10">
    <property type="entry name" value="Tetratricopeptide repeat domain"/>
    <property type="match status" value="1"/>
</dbReference>
<gene>
    <name evidence="2" type="ORF">J3R30DRAFT_2387022</name>
</gene>
<dbReference type="Proteomes" id="UP001150266">
    <property type="component" value="Unassembled WGS sequence"/>
</dbReference>
<dbReference type="AlphaFoldDB" id="A0A9W9AFT0"/>